<dbReference type="InterPro" id="IPR051316">
    <property type="entry name" value="Zinc-reg_GTPase_activator"/>
</dbReference>
<evidence type="ECO:0000256" key="6">
    <source>
        <dbReference type="ARBA" id="ARBA00049117"/>
    </source>
</evidence>
<evidence type="ECO:0000256" key="3">
    <source>
        <dbReference type="ARBA" id="ARBA00023186"/>
    </source>
</evidence>
<evidence type="ECO:0000313" key="8">
    <source>
        <dbReference type="EMBL" id="WAW10739.1"/>
    </source>
</evidence>
<keyword evidence="3" id="KW-0143">Chaperone</keyword>
<comment type="similarity">
    <text evidence="4">Belongs to the SIMIBI class G3E GTPase family. ZNG1 subfamily.</text>
</comment>
<dbReference type="AlphaFoldDB" id="A0A9E9P386"/>
<dbReference type="InterPro" id="IPR011629">
    <property type="entry name" value="CobW-like_C"/>
</dbReference>
<organism evidence="8 9">
    <name type="scientific">Oxalobacter vibrioformis</name>
    <dbReference type="NCBI Taxonomy" id="933080"/>
    <lineage>
        <taxon>Bacteria</taxon>
        <taxon>Pseudomonadati</taxon>
        <taxon>Pseudomonadota</taxon>
        <taxon>Betaproteobacteria</taxon>
        <taxon>Burkholderiales</taxon>
        <taxon>Oxalobacteraceae</taxon>
        <taxon>Oxalobacter</taxon>
    </lineage>
</organism>
<dbReference type="GO" id="GO:0016787">
    <property type="term" value="F:hydrolase activity"/>
    <property type="evidence" value="ECO:0007669"/>
    <property type="project" value="UniProtKB-KW"/>
</dbReference>
<dbReference type="KEGG" id="ovb:NB640_03535"/>
<evidence type="ECO:0000313" key="9">
    <source>
        <dbReference type="Proteomes" id="UP001156215"/>
    </source>
</evidence>
<comment type="catalytic activity">
    <reaction evidence="6">
        <text>GTP + H2O = GDP + phosphate + H(+)</text>
        <dbReference type="Rhea" id="RHEA:19669"/>
        <dbReference type="ChEBI" id="CHEBI:15377"/>
        <dbReference type="ChEBI" id="CHEBI:15378"/>
        <dbReference type="ChEBI" id="CHEBI:37565"/>
        <dbReference type="ChEBI" id="CHEBI:43474"/>
        <dbReference type="ChEBI" id="CHEBI:58189"/>
    </reaction>
    <physiologicalReaction direction="left-to-right" evidence="6">
        <dbReference type="Rhea" id="RHEA:19670"/>
    </physiologicalReaction>
</comment>
<dbReference type="Pfam" id="PF02492">
    <property type="entry name" value="cobW"/>
    <property type="match status" value="1"/>
</dbReference>
<dbReference type="InterPro" id="IPR027417">
    <property type="entry name" value="P-loop_NTPase"/>
</dbReference>
<accession>A0A9E9P386</accession>
<dbReference type="Pfam" id="PF07683">
    <property type="entry name" value="CobW_C"/>
    <property type="match status" value="1"/>
</dbReference>
<keyword evidence="1" id="KW-0547">Nucleotide-binding</keyword>
<dbReference type="PANTHER" id="PTHR13748:SF62">
    <property type="entry name" value="COBW DOMAIN-CONTAINING PROTEIN"/>
    <property type="match status" value="1"/>
</dbReference>
<name>A0A9E9P386_9BURK</name>
<keyword evidence="2" id="KW-0378">Hydrolase</keyword>
<feature type="domain" description="CobW C-terminal" evidence="7">
    <location>
        <begin position="242"/>
        <end position="336"/>
    </location>
</feature>
<evidence type="ECO:0000256" key="2">
    <source>
        <dbReference type="ARBA" id="ARBA00022801"/>
    </source>
</evidence>
<dbReference type="Gene3D" id="3.30.1220.10">
    <property type="entry name" value="CobW-like, C-terminal domain"/>
    <property type="match status" value="1"/>
</dbReference>
<dbReference type="PANTHER" id="PTHR13748">
    <property type="entry name" value="COBW-RELATED"/>
    <property type="match status" value="1"/>
</dbReference>
<reference evidence="8" key="1">
    <citation type="journal article" date="2022" name="Front. Microbiol.">
        <title>New perspectives on an old grouping: The genomic and phenotypic variability of Oxalobacter formigenes and the implications for calcium oxalate stone prevention.</title>
        <authorList>
            <person name="Chmiel J.A."/>
            <person name="Carr C."/>
            <person name="Stuivenberg G.A."/>
            <person name="Venema R."/>
            <person name="Chanyi R.M."/>
            <person name="Al K.F."/>
            <person name="Giguere D."/>
            <person name="Say H."/>
            <person name="Akouris P.P."/>
            <person name="Dominguez Romero S.A."/>
            <person name="Kwong A."/>
            <person name="Tai V."/>
            <person name="Koval S.F."/>
            <person name="Razvi H."/>
            <person name="Bjazevic J."/>
            <person name="Burton J.P."/>
        </authorList>
    </citation>
    <scope>NUCLEOTIDE SEQUENCE</scope>
    <source>
        <strain evidence="8">WoOx3</strain>
    </source>
</reference>
<dbReference type="InterPro" id="IPR003495">
    <property type="entry name" value="CobW/HypB/UreG_nucleotide-bd"/>
</dbReference>
<dbReference type="RefSeq" id="WP_269309784.1">
    <property type="nucleotide sequence ID" value="NZ_CP098242.1"/>
</dbReference>
<dbReference type="GO" id="GO:0005737">
    <property type="term" value="C:cytoplasm"/>
    <property type="evidence" value="ECO:0007669"/>
    <property type="project" value="TreeGrafter"/>
</dbReference>
<dbReference type="Proteomes" id="UP001156215">
    <property type="component" value="Chromosome"/>
</dbReference>
<dbReference type="Gene3D" id="3.40.50.300">
    <property type="entry name" value="P-loop containing nucleotide triphosphate hydrolases"/>
    <property type="match status" value="1"/>
</dbReference>
<dbReference type="InterPro" id="IPR036627">
    <property type="entry name" value="CobW-likC_sf"/>
</dbReference>
<dbReference type="SMART" id="SM00833">
    <property type="entry name" value="CobW_C"/>
    <property type="match status" value="1"/>
</dbReference>
<sequence>MALIPVTIITGFLGAGKTTLLNRILTDNHQQKIAVIENEFGPENIDSSILVETRAEEIIEMSNGCICCTVRGDLVIALNSLTEKRDTGTLDFDRVIIETTGLADPGPLVQTFFMDPDVSRAYLIDGIVTLVDAVHAMQQLDEFEEARRQAGFADRILLSKTDLVSADEIDILIARLHRINPQATIDRVDFGCIALDKVLGLKGFHLNSRLDVTIPIADHSHHHEGPCGPDCHHGHARHLDDIRAFVFRSERPFNPDMLNHFLSKMLQAYGSQMMRYKGILYMENADSKVVFQGVHQLMGSDIVEKWADGETRQSTMVFIGKDLPESAFREGLTGCLI</sequence>
<evidence type="ECO:0000256" key="1">
    <source>
        <dbReference type="ARBA" id="ARBA00022741"/>
    </source>
</evidence>
<gene>
    <name evidence="8" type="ORF">NB640_03535</name>
</gene>
<evidence type="ECO:0000256" key="4">
    <source>
        <dbReference type="ARBA" id="ARBA00034320"/>
    </source>
</evidence>
<dbReference type="SUPFAM" id="SSF90002">
    <property type="entry name" value="Hypothetical protein YjiA, C-terminal domain"/>
    <property type="match status" value="1"/>
</dbReference>
<dbReference type="GO" id="GO:0000166">
    <property type="term" value="F:nucleotide binding"/>
    <property type="evidence" value="ECO:0007669"/>
    <property type="project" value="UniProtKB-KW"/>
</dbReference>
<evidence type="ECO:0000256" key="5">
    <source>
        <dbReference type="ARBA" id="ARBA00045658"/>
    </source>
</evidence>
<protein>
    <submittedName>
        <fullName evidence="8">GTP-binding protein</fullName>
    </submittedName>
</protein>
<proteinExistence type="inferred from homology"/>
<dbReference type="EMBL" id="CP098242">
    <property type="protein sequence ID" value="WAW10739.1"/>
    <property type="molecule type" value="Genomic_DNA"/>
</dbReference>
<keyword evidence="9" id="KW-1185">Reference proteome</keyword>
<comment type="function">
    <text evidence="5">Zinc chaperone that directly transfers zinc cofactor to target proteins, thereby activating them. Zinc is transferred from the CXCC motif in the GTPase domain to the zinc binding site in target proteins in a process requiring GTP hydrolysis.</text>
</comment>
<dbReference type="CDD" id="cd03112">
    <property type="entry name" value="CobW-like"/>
    <property type="match status" value="1"/>
</dbReference>
<evidence type="ECO:0000259" key="7">
    <source>
        <dbReference type="SMART" id="SM00833"/>
    </source>
</evidence>
<dbReference type="SUPFAM" id="SSF52540">
    <property type="entry name" value="P-loop containing nucleoside triphosphate hydrolases"/>
    <property type="match status" value="1"/>
</dbReference>